<comment type="caution">
    <text evidence="3">The sequence shown here is derived from an EMBL/GenBank/DDBJ whole genome shotgun (WGS) entry which is preliminary data.</text>
</comment>
<name>A0A5B7K6E1_PORTR</name>
<evidence type="ECO:0000313" key="3">
    <source>
        <dbReference type="EMBL" id="MPD02426.1"/>
    </source>
</evidence>
<keyword evidence="4" id="KW-1185">Reference proteome</keyword>
<dbReference type="OrthoDB" id="6378257at2759"/>
<dbReference type="Pfam" id="PF03103">
    <property type="entry name" value="DUF243"/>
    <property type="match status" value="1"/>
</dbReference>
<reference evidence="3 4" key="1">
    <citation type="submission" date="2019-05" db="EMBL/GenBank/DDBJ databases">
        <title>Another draft genome of Portunus trituberculatus and its Hox gene families provides insights of decapod evolution.</title>
        <authorList>
            <person name="Jeong J.-H."/>
            <person name="Song I."/>
            <person name="Kim S."/>
            <person name="Choi T."/>
            <person name="Kim D."/>
            <person name="Ryu S."/>
            <person name="Kim W."/>
        </authorList>
    </citation>
    <scope>NUCLEOTIDE SEQUENCE [LARGE SCALE GENOMIC DNA]</scope>
    <source>
        <tissue evidence="3">Muscle</tissue>
    </source>
</reference>
<protein>
    <recommendedName>
        <fullName evidence="2">DUF243 domain-containing protein</fullName>
    </recommendedName>
</protein>
<evidence type="ECO:0000259" key="2">
    <source>
        <dbReference type="SMART" id="SM00690"/>
    </source>
</evidence>
<dbReference type="SMART" id="SM00690">
    <property type="entry name" value="DM5"/>
    <property type="match status" value="1"/>
</dbReference>
<evidence type="ECO:0000256" key="1">
    <source>
        <dbReference type="SAM" id="SignalP"/>
    </source>
</evidence>
<accession>A0A5B7K6E1</accession>
<gene>
    <name evidence="3" type="ORF">E2C01_098006</name>
</gene>
<keyword evidence="1" id="KW-0732">Signal</keyword>
<dbReference type="InterPro" id="IPR004145">
    <property type="entry name" value="DUF243"/>
</dbReference>
<proteinExistence type="predicted"/>
<dbReference type="AlphaFoldDB" id="A0A5B7K6E1"/>
<feature type="domain" description="DUF243" evidence="2">
    <location>
        <begin position="54"/>
        <end position="147"/>
    </location>
</feature>
<feature type="chain" id="PRO_5022942566" description="DUF243 domain-containing protein" evidence="1">
    <location>
        <begin position="24"/>
        <end position="230"/>
    </location>
</feature>
<dbReference type="Proteomes" id="UP000324222">
    <property type="component" value="Unassembled WGS sequence"/>
</dbReference>
<sequence length="230" mass="23988">MGLFLCCAVLQVVASVLVAAVSAAPSGGYGAPPVHPIACSHGQVLNLDGSCVTPKVHRQVFVFTPPHRPTPPRPLPPLPKPEVIQNIVFIRVPEQEDVDDIVIPPPQQKNVVFVLNKRKPDQGARVIEVPSPPPSSPDVFFVNFKDGENPTLPGGIDLHTALQNAEHGGGHIIGDFDDLGEGLHGNQNDGFIHDGGVILGGGSGSGFISDDTVTIGGGRVIQPSGLYGAP</sequence>
<feature type="signal peptide" evidence="1">
    <location>
        <begin position="1"/>
        <end position="23"/>
    </location>
</feature>
<evidence type="ECO:0000313" key="4">
    <source>
        <dbReference type="Proteomes" id="UP000324222"/>
    </source>
</evidence>
<organism evidence="3 4">
    <name type="scientific">Portunus trituberculatus</name>
    <name type="common">Swimming crab</name>
    <name type="synonym">Neptunus trituberculatus</name>
    <dbReference type="NCBI Taxonomy" id="210409"/>
    <lineage>
        <taxon>Eukaryota</taxon>
        <taxon>Metazoa</taxon>
        <taxon>Ecdysozoa</taxon>
        <taxon>Arthropoda</taxon>
        <taxon>Crustacea</taxon>
        <taxon>Multicrustacea</taxon>
        <taxon>Malacostraca</taxon>
        <taxon>Eumalacostraca</taxon>
        <taxon>Eucarida</taxon>
        <taxon>Decapoda</taxon>
        <taxon>Pleocyemata</taxon>
        <taxon>Brachyura</taxon>
        <taxon>Eubrachyura</taxon>
        <taxon>Portunoidea</taxon>
        <taxon>Portunidae</taxon>
        <taxon>Portuninae</taxon>
        <taxon>Portunus</taxon>
    </lineage>
</organism>
<dbReference type="EMBL" id="VSRR010131339">
    <property type="protein sequence ID" value="MPD02426.1"/>
    <property type="molecule type" value="Genomic_DNA"/>
</dbReference>